<dbReference type="InterPro" id="IPR043158">
    <property type="entry name" value="Wnt_C"/>
</dbReference>
<evidence type="ECO:0000313" key="11">
    <source>
        <dbReference type="Proteomes" id="UP000694388"/>
    </source>
</evidence>
<reference evidence="10" key="2">
    <citation type="submission" date="2025-09" db="UniProtKB">
        <authorList>
            <consortium name="Ensembl"/>
        </authorList>
    </citation>
    <scope>IDENTIFICATION</scope>
</reference>
<dbReference type="PROSITE" id="PS00246">
    <property type="entry name" value="WNT1"/>
    <property type="match status" value="1"/>
</dbReference>
<evidence type="ECO:0000256" key="4">
    <source>
        <dbReference type="ARBA" id="ARBA00022525"/>
    </source>
</evidence>
<keyword evidence="3 9" id="KW-0217">Developmental protein</keyword>
<evidence type="ECO:0000256" key="6">
    <source>
        <dbReference type="ARBA" id="ARBA00022687"/>
    </source>
</evidence>
<keyword evidence="6 9" id="KW-0879">Wnt signaling pathway</keyword>
<reference evidence="10" key="1">
    <citation type="submission" date="2025-08" db="UniProtKB">
        <authorList>
            <consortium name="Ensembl"/>
        </authorList>
    </citation>
    <scope>IDENTIFICATION</scope>
</reference>
<accession>A0A8C4QEF6</accession>
<keyword evidence="11" id="KW-1185">Reference proteome</keyword>
<proteinExistence type="inferred from homology"/>
<dbReference type="PRINTS" id="PR01349">
    <property type="entry name" value="WNTPROTEIN"/>
</dbReference>
<organism evidence="10 11">
    <name type="scientific">Eptatretus burgeri</name>
    <name type="common">Inshore hagfish</name>
    <dbReference type="NCBI Taxonomy" id="7764"/>
    <lineage>
        <taxon>Eukaryota</taxon>
        <taxon>Metazoa</taxon>
        <taxon>Chordata</taxon>
        <taxon>Craniata</taxon>
        <taxon>Vertebrata</taxon>
        <taxon>Cyclostomata</taxon>
        <taxon>Myxini</taxon>
        <taxon>Myxiniformes</taxon>
        <taxon>Myxinidae</taxon>
        <taxon>Eptatretinae</taxon>
        <taxon>Eptatretus</taxon>
    </lineage>
</organism>
<dbReference type="GO" id="GO:0005109">
    <property type="term" value="F:frizzled binding"/>
    <property type="evidence" value="ECO:0007669"/>
    <property type="project" value="TreeGrafter"/>
</dbReference>
<dbReference type="GO" id="GO:0045165">
    <property type="term" value="P:cell fate commitment"/>
    <property type="evidence" value="ECO:0007669"/>
    <property type="project" value="TreeGrafter"/>
</dbReference>
<evidence type="ECO:0000256" key="3">
    <source>
        <dbReference type="ARBA" id="ARBA00022473"/>
    </source>
</evidence>
<comment type="subcellular location">
    <subcellularLocation>
        <location evidence="1 9">Secreted</location>
        <location evidence="1 9">Extracellular space</location>
        <location evidence="1 9">Extracellular matrix</location>
    </subcellularLocation>
</comment>
<dbReference type="Gene3D" id="3.30.2460.20">
    <property type="match status" value="1"/>
</dbReference>
<dbReference type="Proteomes" id="UP000694388">
    <property type="component" value="Unplaced"/>
</dbReference>
<comment type="function">
    <text evidence="9">Ligand for members of the frizzled family of seven transmembrane receptors.</text>
</comment>
<keyword evidence="7" id="KW-1015">Disulfide bond</keyword>
<keyword evidence="8" id="KW-0449">Lipoprotein</keyword>
<dbReference type="GO" id="GO:0005125">
    <property type="term" value="F:cytokine activity"/>
    <property type="evidence" value="ECO:0007669"/>
    <property type="project" value="TreeGrafter"/>
</dbReference>
<evidence type="ECO:0000256" key="7">
    <source>
        <dbReference type="ARBA" id="ARBA00023157"/>
    </source>
</evidence>
<dbReference type="GO" id="GO:0060070">
    <property type="term" value="P:canonical Wnt signaling pathway"/>
    <property type="evidence" value="ECO:0007669"/>
    <property type="project" value="TreeGrafter"/>
</dbReference>
<dbReference type="AlphaFoldDB" id="A0A8C4QEF6"/>
<dbReference type="PANTHER" id="PTHR12027:SF102">
    <property type="entry name" value="PROTEIN WNT"/>
    <property type="match status" value="1"/>
</dbReference>
<dbReference type="GeneTree" id="ENSGT00940000158413"/>
<evidence type="ECO:0000256" key="5">
    <source>
        <dbReference type="ARBA" id="ARBA00022530"/>
    </source>
</evidence>
<evidence type="ECO:0000256" key="9">
    <source>
        <dbReference type="RuleBase" id="RU003500"/>
    </source>
</evidence>
<dbReference type="SMART" id="SM00097">
    <property type="entry name" value="WNT1"/>
    <property type="match status" value="1"/>
</dbReference>
<dbReference type="Pfam" id="PF00110">
    <property type="entry name" value="wnt"/>
    <property type="match status" value="1"/>
</dbReference>
<sequence length="358" mass="39420">MSSVRGVMLTRLAVAALLVLTMHAATCIAIRWLAIADTDYPWNHTAQCRSVPGLLGAQIRFCRDALELMPVFAASARSTRRTCEKTFSNMRWNCSSVRQAPSFAPDLERGTRESAFVHALSAAATSYAVARACAAGDLNSCSCAPMPGVAPSPGFRWGGCGDNLRFGLLKGGLFADAALHVRRKGNSRGTKLMNLHNNLVGRTMLLQTVETKCKCHGISGSCSVRTCWKGASELATIAATLKMRYMSASKVVRRRVGSRKQFVPKDMDLRPIRKEELIYMAGSPDYCSHSAEMGSDGTQGRQCNRTSLGSDSCNLMCCGRGYNPYTEELLERCHCKYHWCCYVTCKKCRRTVERYVCK</sequence>
<dbReference type="InterPro" id="IPR018161">
    <property type="entry name" value="Wnt_CS"/>
</dbReference>
<keyword evidence="4" id="KW-0964">Secreted</keyword>
<protein>
    <recommendedName>
        <fullName evidence="9">Protein Wnt</fullName>
    </recommendedName>
</protein>
<keyword evidence="5" id="KW-0272">Extracellular matrix</keyword>
<evidence type="ECO:0000313" key="10">
    <source>
        <dbReference type="Ensembl" id="ENSEBUP00000014246.1"/>
    </source>
</evidence>
<name>A0A8C4QEF6_EPTBU</name>
<dbReference type="CDD" id="cd19343">
    <property type="entry name" value="Wnt_Wnt11"/>
    <property type="match status" value="1"/>
</dbReference>
<evidence type="ECO:0000256" key="1">
    <source>
        <dbReference type="ARBA" id="ARBA00004498"/>
    </source>
</evidence>
<dbReference type="Ensembl" id="ENSEBUT00000014822.1">
    <property type="protein sequence ID" value="ENSEBUP00000014246.1"/>
    <property type="gene ID" value="ENSEBUG00000008975.1"/>
</dbReference>
<evidence type="ECO:0000256" key="2">
    <source>
        <dbReference type="ARBA" id="ARBA00005683"/>
    </source>
</evidence>
<evidence type="ECO:0000256" key="8">
    <source>
        <dbReference type="ARBA" id="ARBA00023288"/>
    </source>
</evidence>
<dbReference type="PANTHER" id="PTHR12027">
    <property type="entry name" value="WNT RELATED"/>
    <property type="match status" value="1"/>
</dbReference>
<dbReference type="InterPro" id="IPR005817">
    <property type="entry name" value="Wnt"/>
</dbReference>
<dbReference type="FunFam" id="3.30.2460.20:FF:000001">
    <property type="entry name" value="Wnt homolog"/>
    <property type="match status" value="1"/>
</dbReference>
<dbReference type="GO" id="GO:0005615">
    <property type="term" value="C:extracellular space"/>
    <property type="evidence" value="ECO:0007669"/>
    <property type="project" value="TreeGrafter"/>
</dbReference>
<comment type="similarity">
    <text evidence="2 9">Belongs to the Wnt family.</text>
</comment>
<dbReference type="GO" id="GO:0030182">
    <property type="term" value="P:neuron differentiation"/>
    <property type="evidence" value="ECO:0007669"/>
    <property type="project" value="TreeGrafter"/>
</dbReference>